<reference evidence="2" key="1">
    <citation type="submission" date="2011-03" db="EMBL/GenBank/DDBJ databases">
        <title>Genes Involved in Alkane Degradation in Alcanivorax hongdengensis Strain A-11-3.</title>
        <authorList>
            <person name="Wang W."/>
        </authorList>
    </citation>
    <scope>NUCLEOTIDE SEQUENCE</scope>
    <source>
        <strain evidence="2">A-11-3</strain>
    </source>
</reference>
<dbReference type="EMBL" id="JF747236">
    <property type="protein sequence ID" value="AEK10590.1"/>
    <property type="molecule type" value="Genomic_DNA"/>
</dbReference>
<dbReference type="Pfam" id="PF13827">
    <property type="entry name" value="DUF4189"/>
    <property type="match status" value="1"/>
</dbReference>
<evidence type="ECO:0000259" key="1">
    <source>
        <dbReference type="Pfam" id="PF13827"/>
    </source>
</evidence>
<dbReference type="GO" id="GO:0016757">
    <property type="term" value="F:glycosyltransferase activity"/>
    <property type="evidence" value="ECO:0007669"/>
    <property type="project" value="UniProtKB-KW"/>
</dbReference>
<keyword evidence="2" id="KW-0808">Transferase</keyword>
<keyword evidence="2" id="KW-0328">Glycosyltransferase</keyword>
<organism evidence="2">
    <name type="scientific">Alcanivorax hongdengensis</name>
    <dbReference type="NCBI Taxonomy" id="519051"/>
    <lineage>
        <taxon>Bacteria</taxon>
        <taxon>Pseudomonadati</taxon>
        <taxon>Pseudomonadota</taxon>
        <taxon>Gammaproteobacteria</taxon>
        <taxon>Oceanospirillales</taxon>
        <taxon>Alcanivoracaceae</taxon>
        <taxon>Alcanivorax</taxon>
    </lineage>
</organism>
<dbReference type="InterPro" id="IPR025240">
    <property type="entry name" value="DUF4189"/>
</dbReference>
<name>G1C7G4_9GAMM</name>
<accession>G1C7G4</accession>
<feature type="domain" description="DUF4189" evidence="1">
    <location>
        <begin position="11"/>
        <end position="105"/>
    </location>
</feature>
<proteinExistence type="predicted"/>
<protein>
    <submittedName>
        <fullName evidence="2">Orotate phosphoribosyltransferase</fullName>
    </submittedName>
</protein>
<dbReference type="AlphaFoldDB" id="G1C7G4"/>
<sequence>MLFASVASANGALAIDSNQGDQYGFSYNHGSMQQAQSRALSECGYGCRVVQTFSRGCAAYAADQASGSSAYGWGTASSGGQAQNTALQYCVRQGGQRCMVRAWGCNGN</sequence>
<evidence type="ECO:0000313" key="2">
    <source>
        <dbReference type="EMBL" id="AEK10590.1"/>
    </source>
</evidence>